<feature type="compositionally biased region" description="Basic residues" evidence="3">
    <location>
        <begin position="17"/>
        <end position="32"/>
    </location>
</feature>
<feature type="region of interest" description="Disordered" evidence="3">
    <location>
        <begin position="95"/>
        <end position="145"/>
    </location>
</feature>
<dbReference type="InterPro" id="IPR001895">
    <property type="entry name" value="RASGEF_cat_dom"/>
</dbReference>
<feature type="region of interest" description="Disordered" evidence="3">
    <location>
        <begin position="1"/>
        <end position="65"/>
    </location>
</feature>
<feature type="compositionally biased region" description="Basic and acidic residues" evidence="3">
    <location>
        <begin position="312"/>
        <end position="331"/>
    </location>
</feature>
<gene>
    <name evidence="6" type="ORF">M0813_28076</name>
</gene>
<evidence type="ECO:0000256" key="2">
    <source>
        <dbReference type="PROSITE-ProRule" id="PRU00168"/>
    </source>
</evidence>
<evidence type="ECO:0000259" key="5">
    <source>
        <dbReference type="PROSITE" id="PS50212"/>
    </source>
</evidence>
<dbReference type="CDD" id="cd06224">
    <property type="entry name" value="REM"/>
    <property type="match status" value="1"/>
</dbReference>
<dbReference type="Gene3D" id="1.20.870.10">
    <property type="entry name" value="Son of sevenless (SoS) protein Chain: S domain 1"/>
    <property type="match status" value="1"/>
</dbReference>
<feature type="compositionally biased region" description="Polar residues" evidence="3">
    <location>
        <begin position="332"/>
        <end position="350"/>
    </location>
</feature>
<dbReference type="Proteomes" id="UP001150062">
    <property type="component" value="Unassembled WGS sequence"/>
</dbReference>
<proteinExistence type="predicted"/>
<dbReference type="Gene3D" id="1.10.840.10">
    <property type="entry name" value="Ras guanine-nucleotide exchange factors catalytic domain"/>
    <property type="match status" value="1"/>
</dbReference>
<dbReference type="Pfam" id="PF00618">
    <property type="entry name" value="RasGEF_N"/>
    <property type="match status" value="1"/>
</dbReference>
<evidence type="ECO:0000256" key="3">
    <source>
        <dbReference type="SAM" id="MobiDB-lite"/>
    </source>
</evidence>
<dbReference type="InterPro" id="IPR036964">
    <property type="entry name" value="RASGEF_cat_dom_sf"/>
</dbReference>
<feature type="region of interest" description="Disordered" evidence="3">
    <location>
        <begin position="257"/>
        <end position="350"/>
    </location>
</feature>
<feature type="compositionally biased region" description="Basic and acidic residues" evidence="3">
    <location>
        <begin position="278"/>
        <end position="304"/>
    </location>
</feature>
<keyword evidence="7" id="KW-1185">Reference proteome</keyword>
<feature type="compositionally biased region" description="Low complexity" evidence="3">
    <location>
        <begin position="224"/>
        <end position="236"/>
    </location>
</feature>
<dbReference type="EMBL" id="JAOAOG010000246">
    <property type="protein sequence ID" value="KAJ6236155.1"/>
    <property type="molecule type" value="Genomic_DNA"/>
</dbReference>
<keyword evidence="1 2" id="KW-0344">Guanine-nucleotide releasing factor</keyword>
<dbReference type="SMART" id="SM00229">
    <property type="entry name" value="RasGEFN"/>
    <property type="match status" value="1"/>
</dbReference>
<sequence length="1177" mass="137086">MSKGAEEFLKSLNLPTRKPRVSRVSRLRQNRRSTKETKNENEKEESVKSTLGEHSKTRSREDKTNILLKRTLDKLSSTRGGNKNLQSDLRRFASRIGEDLPSNEQEKETSQNTTNTNTNTTTDTNKKETNDLGQKPKRKNTKDKKIDNILKFIELSRKNQDSKNINTNTNTDTTTTTATTNTNPNPNTTTTTTTKNLNINTNTTTTNTKPKELNTTSNQKNLQNTTSVNSNSDTTNKTITNNNLENKKKINQMTNKNEKIINTPKMEPKNDNNTTKIEPTKTTDKTEKNEQADKTEKIEKKEIETTAQTKPKILDKQQKSTDTRKTTDKKSNQINQMRNNNSRIKPKSNLTENVKKQNYIRKQKTEIPQKIKKEKQIIIIKGFKIQSGPNSSPFLPFTGKEFVSPSFKGSIISKISSLKQNIQFTKDLYENENKGEYPKSYSFEKRFRNIRKPLDNRKKVINNLNTNRIRIESIKQDDNNDHNYPNKLQRDHSQQLIPTDKSIHVLPLQKSFSSPNNLINNGIQNEKTSPSKGTQQIPIKNKKLQEMLGISINDKTQKILLARKKQKAEEERILKEIEQKKIEEEKQREIEEEEKEKERKRKLEKESEIKQEDWIAYVFKKNPSILELRERIVPLTQEKSYSNLLSISKTEVRNNLSQEYMLQLIMQHFESLGHNESLNAIENISSIRYNRINEKKSRLKKILELGITSLDNIWNFTPPTNEINNTDTIDEEVVLTHDYVSLGNEDDNNMQQNSLNIYDEPPDSEENIKFTDNDQTKGIKCGTLNKLVQFLTPETDVEMDYISYRNTFLMTYQSFTTPKELLNKLIERYHVPRNYAKKFTDFKKKRHLIQVRIGTVLKKWIENHFSDFNERLLTQVTAFVDTFMFRDGHNVLAKSIRSTINKQLSENKVHKKTFLDLPPDPIYPKNIFSSDFSLLDLDPVEFARQETLIEHDIYTKIRPPELLNQAWSKEKTKHRSPNVLALIQRFNSLSGWVTSTILLFNKIRKRSKLINKFIKVAEHMKNLNNFNGLMAIIAGLDNSAIFRLKHTWDEVSKQLKDKFVALKEIMKSSGSYSNYRQYLHSINPPCIPYLGVYLTDLTFKEDGNKDFIGNLINFTKRRLVYENIRELMQYQQSSYNLIEVHQCKVLLLQLQEVLNKDDCFSISLKYEPRGAQRSEIK</sequence>
<evidence type="ECO:0000256" key="1">
    <source>
        <dbReference type="ARBA" id="ARBA00022658"/>
    </source>
</evidence>
<dbReference type="PANTHER" id="PTHR23113:SF366">
    <property type="entry name" value="RAS GUANINE NUCLEOTIDE EXCHANGE FACTOR R"/>
    <property type="match status" value="1"/>
</dbReference>
<name>A0ABQ8XU80_9EUKA</name>
<dbReference type="PANTHER" id="PTHR23113">
    <property type="entry name" value="GUANINE NUCLEOTIDE EXCHANGE FACTOR"/>
    <property type="match status" value="1"/>
</dbReference>
<accession>A0ABQ8XU80</accession>
<feature type="compositionally biased region" description="Low complexity" evidence="3">
    <location>
        <begin position="164"/>
        <end position="216"/>
    </location>
</feature>
<evidence type="ECO:0000313" key="7">
    <source>
        <dbReference type="Proteomes" id="UP001150062"/>
    </source>
</evidence>
<dbReference type="InterPro" id="IPR023578">
    <property type="entry name" value="Ras_GEF_dom_sf"/>
</dbReference>
<reference evidence="6" key="1">
    <citation type="submission" date="2022-08" db="EMBL/GenBank/DDBJ databases">
        <title>Novel sulfate-reducing endosymbionts in the free-living metamonad Anaeramoeba.</title>
        <authorList>
            <person name="Jerlstrom-Hultqvist J."/>
            <person name="Cepicka I."/>
            <person name="Gallot-Lavallee L."/>
            <person name="Salas-Leiva D."/>
            <person name="Curtis B.A."/>
            <person name="Zahonova K."/>
            <person name="Pipaliya S."/>
            <person name="Dacks J."/>
            <person name="Roger A.J."/>
        </authorList>
    </citation>
    <scope>NUCLEOTIDE SEQUENCE</scope>
    <source>
        <strain evidence="6">Schooner1</strain>
    </source>
</reference>
<feature type="compositionally biased region" description="Low complexity" evidence="3">
    <location>
        <begin position="110"/>
        <end position="123"/>
    </location>
</feature>
<dbReference type="PROSITE" id="PS50212">
    <property type="entry name" value="RASGEF_NTER"/>
    <property type="match status" value="1"/>
</dbReference>
<dbReference type="InterPro" id="IPR000651">
    <property type="entry name" value="Ras-like_Gua-exchang_fac_N"/>
</dbReference>
<organism evidence="6 7">
    <name type="scientific">Anaeramoeba flamelloides</name>
    <dbReference type="NCBI Taxonomy" id="1746091"/>
    <lineage>
        <taxon>Eukaryota</taxon>
        <taxon>Metamonada</taxon>
        <taxon>Anaeramoebidae</taxon>
        <taxon>Anaeramoeba</taxon>
    </lineage>
</organism>
<dbReference type="InterPro" id="IPR019804">
    <property type="entry name" value="Ras_G-nucl-exch_fac_CS"/>
</dbReference>
<evidence type="ECO:0000259" key="4">
    <source>
        <dbReference type="PROSITE" id="PS50009"/>
    </source>
</evidence>
<feature type="region of interest" description="Disordered" evidence="3">
    <location>
        <begin position="161"/>
        <end position="242"/>
    </location>
</feature>
<comment type="caution">
    <text evidence="6">The sequence shown here is derived from an EMBL/GenBank/DDBJ whole genome shotgun (WGS) entry which is preliminary data.</text>
</comment>
<feature type="compositionally biased region" description="Basic and acidic residues" evidence="3">
    <location>
        <begin position="33"/>
        <end position="64"/>
    </location>
</feature>
<protein>
    <submittedName>
        <fullName evidence="6">Guanine nucleotide exchange factor</fullName>
    </submittedName>
</protein>
<dbReference type="SUPFAM" id="SSF48366">
    <property type="entry name" value="Ras GEF"/>
    <property type="match status" value="1"/>
</dbReference>
<dbReference type="CDD" id="cd00155">
    <property type="entry name" value="RasGEF"/>
    <property type="match status" value="1"/>
</dbReference>
<feature type="domain" description="N-terminal Ras-GEF" evidence="5">
    <location>
        <begin position="775"/>
        <end position="908"/>
    </location>
</feature>
<dbReference type="Pfam" id="PF00617">
    <property type="entry name" value="RasGEF"/>
    <property type="match status" value="1"/>
</dbReference>
<feature type="domain" description="Ras-GEF" evidence="4">
    <location>
        <begin position="938"/>
        <end position="1169"/>
    </location>
</feature>
<dbReference type="SMART" id="SM00147">
    <property type="entry name" value="RasGEF"/>
    <property type="match status" value="1"/>
</dbReference>
<feature type="region of interest" description="Disordered" evidence="3">
    <location>
        <begin position="584"/>
        <end position="604"/>
    </location>
</feature>
<evidence type="ECO:0000313" key="6">
    <source>
        <dbReference type="EMBL" id="KAJ6236155.1"/>
    </source>
</evidence>
<dbReference type="PROSITE" id="PS50009">
    <property type="entry name" value="RASGEF_CAT"/>
    <property type="match status" value="1"/>
</dbReference>
<dbReference type="InterPro" id="IPR008937">
    <property type="entry name" value="Ras-like_GEF"/>
</dbReference>
<dbReference type="PROSITE" id="PS00720">
    <property type="entry name" value="RASGEF"/>
    <property type="match status" value="1"/>
</dbReference>